<evidence type="ECO:0000256" key="3">
    <source>
        <dbReference type="ARBA" id="ARBA00022692"/>
    </source>
</evidence>
<dbReference type="PANTHER" id="PTHR24243">
    <property type="entry name" value="G-PROTEIN COUPLED RECEPTOR"/>
    <property type="match status" value="1"/>
</dbReference>
<keyword evidence="3 9" id="KW-0812">Transmembrane</keyword>
<evidence type="ECO:0000313" key="12">
    <source>
        <dbReference type="EMBL" id="CAH1709926.1"/>
    </source>
</evidence>
<dbReference type="PROSITE" id="PS50262">
    <property type="entry name" value="G_PROTEIN_RECEP_F1_2"/>
    <property type="match status" value="1"/>
</dbReference>
<dbReference type="PROSITE" id="PS00237">
    <property type="entry name" value="G_PROTEIN_RECEP_F1_1"/>
    <property type="match status" value="1"/>
</dbReference>
<dbReference type="CDD" id="cd14978">
    <property type="entry name" value="7tmA_FMRFamide_R-like"/>
    <property type="match status" value="1"/>
</dbReference>
<dbReference type="SUPFAM" id="SSF81321">
    <property type="entry name" value="Family A G protein-coupled receptor-like"/>
    <property type="match status" value="1"/>
</dbReference>
<feature type="domain" description="G-protein coupled receptors family 1 profile" evidence="11">
    <location>
        <begin position="34"/>
        <end position="227"/>
    </location>
</feature>
<evidence type="ECO:0000256" key="1">
    <source>
        <dbReference type="ARBA" id="ARBA00004141"/>
    </source>
</evidence>
<dbReference type="AlphaFoldDB" id="A0A9P0IM38"/>
<dbReference type="EMBL" id="OU899034">
    <property type="protein sequence ID" value="CAH1709926.1"/>
    <property type="molecule type" value="Genomic_DNA"/>
</dbReference>
<evidence type="ECO:0000256" key="7">
    <source>
        <dbReference type="ARBA" id="ARBA00023170"/>
    </source>
</evidence>
<keyword evidence="6 10" id="KW-0472">Membrane</keyword>
<feature type="transmembrane region" description="Helical" evidence="10">
    <location>
        <begin position="22"/>
        <end position="42"/>
    </location>
</feature>
<dbReference type="PANTHER" id="PTHR24243:SF230">
    <property type="entry name" value="G-PROTEIN COUPLED RECEPTORS FAMILY 1 PROFILE DOMAIN-CONTAINING PROTEIN"/>
    <property type="match status" value="1"/>
</dbReference>
<dbReference type="InterPro" id="IPR017452">
    <property type="entry name" value="GPCR_Rhodpsn_7TM"/>
</dbReference>
<feature type="transmembrane region" description="Helical" evidence="10">
    <location>
        <begin position="54"/>
        <end position="72"/>
    </location>
</feature>
<protein>
    <recommendedName>
        <fullName evidence="11">G-protein coupled receptors family 1 profile domain-containing protein</fullName>
    </recommendedName>
</protein>
<keyword evidence="4 10" id="KW-1133">Transmembrane helix</keyword>
<keyword evidence="5 9" id="KW-0297">G-protein coupled receptor</keyword>
<name>A0A9P0IM38_APHGO</name>
<reference evidence="12" key="1">
    <citation type="submission" date="2022-02" db="EMBL/GenBank/DDBJ databases">
        <authorList>
            <person name="King R."/>
        </authorList>
    </citation>
    <scope>NUCLEOTIDE SEQUENCE</scope>
</reference>
<keyword evidence="8 9" id="KW-0807">Transducer</keyword>
<evidence type="ECO:0000256" key="8">
    <source>
        <dbReference type="ARBA" id="ARBA00023224"/>
    </source>
</evidence>
<evidence type="ECO:0000256" key="5">
    <source>
        <dbReference type="ARBA" id="ARBA00023040"/>
    </source>
</evidence>
<dbReference type="Proteomes" id="UP001154329">
    <property type="component" value="Chromosome 1"/>
</dbReference>
<dbReference type="InterPro" id="IPR000276">
    <property type="entry name" value="GPCR_Rhodpsn"/>
</dbReference>
<evidence type="ECO:0000259" key="11">
    <source>
        <dbReference type="PROSITE" id="PS50262"/>
    </source>
</evidence>
<reference evidence="12" key="2">
    <citation type="submission" date="2022-10" db="EMBL/GenBank/DDBJ databases">
        <authorList>
            <consortium name="ENA_rothamsted_submissions"/>
            <consortium name="culmorum"/>
            <person name="King R."/>
        </authorList>
    </citation>
    <scope>NUCLEOTIDE SEQUENCE</scope>
</reference>
<comment type="subcellular location">
    <subcellularLocation>
        <location evidence="1">Membrane</location>
        <topology evidence="1">Multi-pass membrane protein</topology>
    </subcellularLocation>
</comment>
<feature type="transmembrane region" description="Helical" evidence="10">
    <location>
        <begin position="92"/>
        <end position="113"/>
    </location>
</feature>
<comment type="similarity">
    <text evidence="2 9">Belongs to the G-protein coupled receptor 1 family.</text>
</comment>
<evidence type="ECO:0000256" key="6">
    <source>
        <dbReference type="ARBA" id="ARBA00023136"/>
    </source>
</evidence>
<sequence length="325" mass="37236">MSTHTNEDLEDKISLTDGFAKYYPLLVVCLGSLGNFFSVMVFFGTKLRNQSSSYYLSSLAISDTLFLLIQLMPMLSKTGISGLYHMPGFCQFFVYLTQICSFISVWLVVVFTSERFIAVRYPLHRSVICTVYRAKIVLCILITFALIVHIPYLVISTPNSTVLENMICQSVCRLARIRRTMTLHPSRRRQSTSQNSQHTSQIKVTEMLLVVSTVFLCLNLPSYVFRVWMVWDNTSTKYKTIQVIANQMYNTHFGINFVLYCVSGQNFRRALVELWNKGRYSNKRLRETQVTTVLSEFSKSGVGSKQTTVNGTWKEVHELIPIAHS</sequence>
<evidence type="ECO:0000256" key="9">
    <source>
        <dbReference type="RuleBase" id="RU000688"/>
    </source>
</evidence>
<evidence type="ECO:0000313" key="13">
    <source>
        <dbReference type="Proteomes" id="UP001154329"/>
    </source>
</evidence>
<proteinExistence type="inferred from homology"/>
<accession>A0A9P0IM38</accession>
<keyword evidence="13" id="KW-1185">Reference proteome</keyword>
<feature type="transmembrane region" description="Helical" evidence="10">
    <location>
        <begin position="134"/>
        <end position="155"/>
    </location>
</feature>
<dbReference type="Pfam" id="PF00001">
    <property type="entry name" value="7tm_1"/>
    <property type="match status" value="1"/>
</dbReference>
<evidence type="ECO:0000256" key="2">
    <source>
        <dbReference type="ARBA" id="ARBA00010663"/>
    </source>
</evidence>
<gene>
    <name evidence="12" type="ORF">APHIGO_LOCUS993</name>
</gene>
<dbReference type="GO" id="GO:0004930">
    <property type="term" value="F:G protein-coupled receptor activity"/>
    <property type="evidence" value="ECO:0007669"/>
    <property type="project" value="UniProtKB-KW"/>
</dbReference>
<evidence type="ECO:0000256" key="4">
    <source>
        <dbReference type="ARBA" id="ARBA00022989"/>
    </source>
</evidence>
<dbReference type="GO" id="GO:0005886">
    <property type="term" value="C:plasma membrane"/>
    <property type="evidence" value="ECO:0007669"/>
    <property type="project" value="TreeGrafter"/>
</dbReference>
<organism evidence="12 13">
    <name type="scientific">Aphis gossypii</name>
    <name type="common">Cotton aphid</name>
    <dbReference type="NCBI Taxonomy" id="80765"/>
    <lineage>
        <taxon>Eukaryota</taxon>
        <taxon>Metazoa</taxon>
        <taxon>Ecdysozoa</taxon>
        <taxon>Arthropoda</taxon>
        <taxon>Hexapoda</taxon>
        <taxon>Insecta</taxon>
        <taxon>Pterygota</taxon>
        <taxon>Neoptera</taxon>
        <taxon>Paraneoptera</taxon>
        <taxon>Hemiptera</taxon>
        <taxon>Sternorrhyncha</taxon>
        <taxon>Aphidomorpha</taxon>
        <taxon>Aphidoidea</taxon>
        <taxon>Aphididae</taxon>
        <taxon>Aphidini</taxon>
        <taxon>Aphis</taxon>
        <taxon>Aphis</taxon>
    </lineage>
</organism>
<evidence type="ECO:0000256" key="10">
    <source>
        <dbReference type="SAM" id="Phobius"/>
    </source>
</evidence>
<dbReference type="Gene3D" id="1.20.1070.10">
    <property type="entry name" value="Rhodopsin 7-helix transmembrane proteins"/>
    <property type="match status" value="2"/>
</dbReference>
<keyword evidence="7 9" id="KW-0675">Receptor</keyword>
<feature type="transmembrane region" description="Helical" evidence="10">
    <location>
        <begin position="207"/>
        <end position="229"/>
    </location>
</feature>
<dbReference type="PRINTS" id="PR00237">
    <property type="entry name" value="GPCRRHODOPSN"/>
</dbReference>